<dbReference type="Proteomes" id="UP001171916">
    <property type="component" value="Unassembled WGS sequence"/>
</dbReference>
<keyword evidence="1" id="KW-1133">Transmembrane helix</keyword>
<keyword evidence="1" id="KW-0812">Transmembrane</keyword>
<name>A0ABT7YHB6_9BACT</name>
<dbReference type="Pfam" id="PF14015">
    <property type="entry name" value="DUF4231"/>
    <property type="match status" value="1"/>
</dbReference>
<reference evidence="2" key="1">
    <citation type="submission" date="2023-06" db="EMBL/GenBank/DDBJ databases">
        <title>Robiginitalea aurantiacus sp. nov. and Algoriphagus sediminis sp. nov., isolated from coastal sediment.</title>
        <authorList>
            <person name="Zhou Z.Y."/>
            <person name="An J."/>
            <person name="Jia Y.W."/>
            <person name="Du Z.J."/>
        </authorList>
    </citation>
    <scope>NUCLEOTIDE SEQUENCE</scope>
    <source>
        <strain evidence="2">C2-7</strain>
    </source>
</reference>
<dbReference type="NCBIfam" id="NF033634">
    <property type="entry name" value="SLATT_1"/>
    <property type="match status" value="1"/>
</dbReference>
<dbReference type="EMBL" id="JAUEPH010000010">
    <property type="protein sequence ID" value="MDN3205921.1"/>
    <property type="molecule type" value="Genomic_DNA"/>
</dbReference>
<keyword evidence="1" id="KW-0472">Membrane</keyword>
<organism evidence="2 3">
    <name type="scientific">Algoriphagus sediminis</name>
    <dbReference type="NCBI Taxonomy" id="3057113"/>
    <lineage>
        <taxon>Bacteria</taxon>
        <taxon>Pseudomonadati</taxon>
        <taxon>Bacteroidota</taxon>
        <taxon>Cytophagia</taxon>
        <taxon>Cytophagales</taxon>
        <taxon>Cyclobacteriaceae</taxon>
        <taxon>Algoriphagus</taxon>
    </lineage>
</organism>
<gene>
    <name evidence="2" type="ORF">QVH07_17335</name>
</gene>
<dbReference type="InterPro" id="IPR025325">
    <property type="entry name" value="DUF4231"/>
</dbReference>
<evidence type="ECO:0000313" key="2">
    <source>
        <dbReference type="EMBL" id="MDN3205921.1"/>
    </source>
</evidence>
<accession>A0ABT7YHB6</accession>
<feature type="transmembrane region" description="Helical" evidence="1">
    <location>
        <begin position="34"/>
        <end position="50"/>
    </location>
</feature>
<comment type="caution">
    <text evidence="2">The sequence shown here is derived from an EMBL/GenBank/DDBJ whole genome shotgun (WGS) entry which is preliminary data.</text>
</comment>
<evidence type="ECO:0000256" key="1">
    <source>
        <dbReference type="SAM" id="Phobius"/>
    </source>
</evidence>
<sequence length="151" mass="17728">MSETEYLEERVEDQIQWFDRKSAINKTWYRRCQLVQLIAAALITLSGIFIGKSGLYLQYLIPLLGAIIAIISGILSLYKFQENWIQYRTTAENLQQEKYLFLGRSIPYDEPEPLKLFVERVEAMISHENNNWGQNMRKVSKEHQSGLRDIL</sequence>
<dbReference type="RefSeq" id="WP_290002980.1">
    <property type="nucleotide sequence ID" value="NZ_JAUEPH010000010.1"/>
</dbReference>
<evidence type="ECO:0000313" key="3">
    <source>
        <dbReference type="Proteomes" id="UP001171916"/>
    </source>
</evidence>
<feature type="transmembrane region" description="Helical" evidence="1">
    <location>
        <begin position="56"/>
        <end position="78"/>
    </location>
</feature>
<proteinExistence type="predicted"/>
<protein>
    <submittedName>
        <fullName evidence="2">DUF4231 domain-containing protein</fullName>
    </submittedName>
</protein>
<keyword evidence="3" id="KW-1185">Reference proteome</keyword>